<dbReference type="AlphaFoldDB" id="A0A8H7V8J9"/>
<comment type="caution">
    <text evidence="1">The sequence shown here is derived from an EMBL/GenBank/DDBJ whole genome shotgun (WGS) entry which is preliminary data.</text>
</comment>
<feature type="non-terminal residue" evidence="1">
    <location>
        <position position="1"/>
    </location>
</feature>
<dbReference type="EMBL" id="JAEPRB010000636">
    <property type="protein sequence ID" value="KAG2214146.1"/>
    <property type="molecule type" value="Genomic_DNA"/>
</dbReference>
<name>A0A8H7V8J9_9FUNG</name>
<reference evidence="1 2" key="1">
    <citation type="submission" date="2020-12" db="EMBL/GenBank/DDBJ databases">
        <title>Metabolic potential, ecology and presence of endohyphal bacteria is reflected in genomic diversity of Mucoromycotina.</title>
        <authorList>
            <person name="Muszewska A."/>
            <person name="Okrasinska A."/>
            <person name="Steczkiewicz K."/>
            <person name="Drgas O."/>
            <person name="Orlowska M."/>
            <person name="Perlinska-Lenart U."/>
            <person name="Aleksandrzak-Piekarczyk T."/>
            <person name="Szatraj K."/>
            <person name="Zielenkiewicz U."/>
            <person name="Pilsyk S."/>
            <person name="Malc E."/>
            <person name="Mieczkowski P."/>
            <person name="Kruszewska J.S."/>
            <person name="Biernat P."/>
            <person name="Pawlowska J."/>
        </authorList>
    </citation>
    <scope>NUCLEOTIDE SEQUENCE [LARGE SCALE GENOMIC DNA]</scope>
    <source>
        <strain evidence="1 2">CBS 142.35</strain>
    </source>
</reference>
<dbReference type="Proteomes" id="UP000646827">
    <property type="component" value="Unassembled WGS sequence"/>
</dbReference>
<gene>
    <name evidence="1" type="ORF">INT45_003533</name>
</gene>
<keyword evidence="2" id="KW-1185">Reference proteome</keyword>
<protein>
    <submittedName>
        <fullName evidence="1">Uncharacterized protein</fullName>
    </submittedName>
</protein>
<proteinExistence type="predicted"/>
<accession>A0A8H7V8J9</accession>
<evidence type="ECO:0000313" key="2">
    <source>
        <dbReference type="Proteomes" id="UP000646827"/>
    </source>
</evidence>
<organism evidence="1 2">
    <name type="scientific">Circinella minor</name>
    <dbReference type="NCBI Taxonomy" id="1195481"/>
    <lineage>
        <taxon>Eukaryota</taxon>
        <taxon>Fungi</taxon>
        <taxon>Fungi incertae sedis</taxon>
        <taxon>Mucoromycota</taxon>
        <taxon>Mucoromycotina</taxon>
        <taxon>Mucoromycetes</taxon>
        <taxon>Mucorales</taxon>
        <taxon>Lichtheimiaceae</taxon>
        <taxon>Circinella</taxon>
    </lineage>
</organism>
<sequence>GISLLGQVVGQLRSDRRNKQWQQEQDTYFRKLSVNAENPVIRRKVESELEMMTNVLKENGLGTTRGRS</sequence>
<evidence type="ECO:0000313" key="1">
    <source>
        <dbReference type="EMBL" id="KAG2214146.1"/>
    </source>
</evidence>